<comment type="caution">
    <text evidence="2">The sequence shown here is derived from an EMBL/GenBank/DDBJ whole genome shotgun (WGS) entry which is preliminary data.</text>
</comment>
<dbReference type="EMBL" id="REGN01003805">
    <property type="protein sequence ID" value="RNA20686.1"/>
    <property type="molecule type" value="Genomic_DNA"/>
</dbReference>
<dbReference type="AlphaFoldDB" id="A0A3M7RAW2"/>
<protein>
    <submittedName>
        <fullName evidence="2">Uncharacterized protein</fullName>
    </submittedName>
</protein>
<sequence>MRNKTKIELSSFLVKKNYFSSFILSIASFELITCLFASCCSSISASLSCSTGLFVAIESTISASKSIPRIDSYSLKYPEDFKNLDKWISGNFTHFEFYRKTFNLKSQQFFSIFGVCFKKLLCIGTFKKIGNPEFQKKFVNFCFWFLTFKIKTSELSNTRNLNPCSIFIFLNLLLFTTILIIEVLFKNLNKLEEKKINNKTFEYYYTRLLKSFVIKRSMLNVNQSFMAWPVD</sequence>
<name>A0A3M7RAW2_BRAPC</name>
<keyword evidence="1" id="KW-1133">Transmembrane helix</keyword>
<keyword evidence="1" id="KW-0472">Membrane</keyword>
<evidence type="ECO:0000313" key="3">
    <source>
        <dbReference type="Proteomes" id="UP000276133"/>
    </source>
</evidence>
<proteinExistence type="predicted"/>
<reference evidence="2 3" key="1">
    <citation type="journal article" date="2018" name="Sci. Rep.">
        <title>Genomic signatures of local adaptation to the degree of environmental predictability in rotifers.</title>
        <authorList>
            <person name="Franch-Gras L."/>
            <person name="Hahn C."/>
            <person name="Garcia-Roger E.M."/>
            <person name="Carmona M.J."/>
            <person name="Serra M."/>
            <person name="Gomez A."/>
        </authorList>
    </citation>
    <scope>NUCLEOTIDE SEQUENCE [LARGE SCALE GENOMIC DNA]</scope>
    <source>
        <strain evidence="2">HYR1</strain>
    </source>
</reference>
<keyword evidence="1" id="KW-0812">Transmembrane</keyword>
<evidence type="ECO:0000256" key="1">
    <source>
        <dbReference type="SAM" id="Phobius"/>
    </source>
</evidence>
<gene>
    <name evidence="2" type="ORF">BpHYR1_016649</name>
</gene>
<keyword evidence="3" id="KW-1185">Reference proteome</keyword>
<accession>A0A3M7RAW2</accession>
<organism evidence="2 3">
    <name type="scientific">Brachionus plicatilis</name>
    <name type="common">Marine rotifer</name>
    <name type="synonym">Brachionus muelleri</name>
    <dbReference type="NCBI Taxonomy" id="10195"/>
    <lineage>
        <taxon>Eukaryota</taxon>
        <taxon>Metazoa</taxon>
        <taxon>Spiralia</taxon>
        <taxon>Gnathifera</taxon>
        <taxon>Rotifera</taxon>
        <taxon>Eurotatoria</taxon>
        <taxon>Monogononta</taxon>
        <taxon>Pseudotrocha</taxon>
        <taxon>Ploima</taxon>
        <taxon>Brachionidae</taxon>
        <taxon>Brachionus</taxon>
    </lineage>
</organism>
<evidence type="ECO:0000313" key="2">
    <source>
        <dbReference type="EMBL" id="RNA20686.1"/>
    </source>
</evidence>
<feature type="transmembrane region" description="Helical" evidence="1">
    <location>
        <begin position="166"/>
        <end position="185"/>
    </location>
</feature>
<dbReference type="Proteomes" id="UP000276133">
    <property type="component" value="Unassembled WGS sequence"/>
</dbReference>